<proteinExistence type="predicted"/>
<accession>A0ABY5FWC1</accession>
<dbReference type="Proteomes" id="UP001060039">
    <property type="component" value="Chromosome"/>
</dbReference>
<dbReference type="EMBL" id="CP101497">
    <property type="protein sequence ID" value="UTT62237.1"/>
    <property type="molecule type" value="Genomic_DNA"/>
</dbReference>
<dbReference type="Pfam" id="PF09860">
    <property type="entry name" value="DUF2087"/>
    <property type="match status" value="1"/>
</dbReference>
<protein>
    <submittedName>
        <fullName evidence="2">DUF2087 domain-containing protein</fullName>
    </submittedName>
</protein>
<evidence type="ECO:0000313" key="3">
    <source>
        <dbReference type="Proteomes" id="UP001060039"/>
    </source>
</evidence>
<dbReference type="RefSeq" id="WP_255159380.1">
    <property type="nucleotide sequence ID" value="NZ_CP101497.1"/>
</dbReference>
<sequence length="171" mass="19066">MTDEKNAWRGVIAALANPESRRVLGLLLSEQDASAHLASLPLKRRERVLRVLADAGLLDPSSDRPRLRPERFAELLDAAPVARPTGIDRFIVDGRLDHYPARSDDRAAVLQYLVHRAMPDATELVDERTLTERLAALSDDPVTMRRYLVDAGLLVREPDGSAYRHAAPSER</sequence>
<evidence type="ECO:0000259" key="1">
    <source>
        <dbReference type="Pfam" id="PF09860"/>
    </source>
</evidence>
<reference evidence="2" key="1">
    <citation type="submission" date="2022-07" db="EMBL/GenBank/DDBJ databases">
        <title>Taxonomic analysis of Microcella humidisoli nov. sp., isolated from riverside soil.</title>
        <authorList>
            <person name="Molina K.M."/>
            <person name="Kim S.B."/>
        </authorList>
    </citation>
    <scope>NUCLEOTIDE SEQUENCE</scope>
    <source>
        <strain evidence="2">MMS21-STM10</strain>
    </source>
</reference>
<keyword evidence="3" id="KW-1185">Reference proteome</keyword>
<name>A0ABY5FWC1_9MICO</name>
<organism evidence="2 3">
    <name type="scientific">Microcella humidisoli</name>
    <dbReference type="NCBI Taxonomy" id="2963406"/>
    <lineage>
        <taxon>Bacteria</taxon>
        <taxon>Bacillati</taxon>
        <taxon>Actinomycetota</taxon>
        <taxon>Actinomycetes</taxon>
        <taxon>Micrococcales</taxon>
        <taxon>Microbacteriaceae</taxon>
        <taxon>Microcella</taxon>
    </lineage>
</organism>
<feature type="domain" description="DUF2087" evidence="1">
    <location>
        <begin position="95"/>
        <end position="164"/>
    </location>
</feature>
<gene>
    <name evidence="2" type="ORF">NNL39_11310</name>
</gene>
<dbReference type="InterPro" id="IPR018656">
    <property type="entry name" value="DUF2087"/>
</dbReference>
<evidence type="ECO:0000313" key="2">
    <source>
        <dbReference type="EMBL" id="UTT62237.1"/>
    </source>
</evidence>